<dbReference type="SUPFAM" id="SSF51182">
    <property type="entry name" value="RmlC-like cupins"/>
    <property type="match status" value="1"/>
</dbReference>
<evidence type="ECO:0008006" key="3">
    <source>
        <dbReference type="Google" id="ProtNLM"/>
    </source>
</evidence>
<protein>
    <recommendedName>
        <fullName evidence="3">JmjC domain-containing protein</fullName>
    </recommendedName>
</protein>
<dbReference type="InterPro" id="IPR011051">
    <property type="entry name" value="RmlC_Cupin_sf"/>
</dbReference>
<reference evidence="1 2" key="1">
    <citation type="submission" date="2015-09" db="EMBL/GenBank/DDBJ databases">
        <title>Aphanizomenon flos-aquae WA102.</title>
        <authorList>
            <person name="Driscoll C."/>
        </authorList>
    </citation>
    <scope>NUCLEOTIDE SEQUENCE [LARGE SCALE GENOMIC DNA]</scope>
    <source>
        <strain evidence="1">WA102</strain>
    </source>
</reference>
<gene>
    <name evidence="1" type="ORF">AN484_01095</name>
</gene>
<accession>A0A1B7X883</accession>
<sequence>MSLKERFKEAKENKTFIVEKSYISELPVWDTVLKFIYDQTSEEDLEKENKKVFEQILPDLKIINTVHGNIVVQDPLWIKSLTGKAWEDIVELKTFLYKLNKDFGIDSGFENCSYYNGTVHRPCNCNSIWHSDGLVVSLAVKHISDHKDVFDAAYVQLIGKSFWKIDGDQNNIVVLNPGDLLLLPNELAHEVWGEGPRVGVLLNKKGTHKKPDTRIS</sequence>
<comment type="caution">
    <text evidence="1">The sequence shown here is derived from an EMBL/GenBank/DDBJ whole genome shotgun (WGS) entry which is preliminary data.</text>
</comment>
<name>A0A1B7X883_APHFL</name>
<dbReference type="Proteomes" id="UP000092093">
    <property type="component" value="Unassembled WGS sequence"/>
</dbReference>
<organism evidence="1 2">
    <name type="scientific">Aphanizomenon flos-aquae WA102</name>
    <dbReference type="NCBI Taxonomy" id="1710896"/>
    <lineage>
        <taxon>Bacteria</taxon>
        <taxon>Bacillati</taxon>
        <taxon>Cyanobacteriota</taxon>
        <taxon>Cyanophyceae</taxon>
        <taxon>Nostocales</taxon>
        <taxon>Aphanizomenonaceae</taxon>
        <taxon>Aphanizomenon</taxon>
    </lineage>
</organism>
<dbReference type="AlphaFoldDB" id="A0A1B7X883"/>
<proteinExistence type="predicted"/>
<evidence type="ECO:0000313" key="2">
    <source>
        <dbReference type="Proteomes" id="UP000092093"/>
    </source>
</evidence>
<dbReference type="EMBL" id="LJOW01000002">
    <property type="protein sequence ID" value="OBQ45593.1"/>
    <property type="molecule type" value="Genomic_DNA"/>
</dbReference>
<evidence type="ECO:0000313" key="1">
    <source>
        <dbReference type="EMBL" id="OBQ45593.1"/>
    </source>
</evidence>